<keyword evidence="2" id="KW-1185">Reference proteome</keyword>
<proteinExistence type="predicted"/>
<dbReference type="Pfam" id="PF13376">
    <property type="entry name" value="OmdA"/>
    <property type="match status" value="1"/>
</dbReference>
<evidence type="ECO:0000313" key="2">
    <source>
        <dbReference type="Proteomes" id="UP001165580"/>
    </source>
</evidence>
<protein>
    <submittedName>
        <fullName evidence="1">YdeI/OmpD-associated family protein</fullName>
    </submittedName>
</protein>
<accession>A0ABT2GF93</accession>
<comment type="caution">
    <text evidence="1">The sequence shown here is derived from an EMBL/GenBank/DDBJ whole genome shotgun (WGS) entry which is preliminary data.</text>
</comment>
<sequence>MPADYPHHQFDDAAAFDAFLAEHGASEPGIRLRIAKKGSEHTTVSYSDAVDVALCHGWIDGRRNALDDDFFLQTFTPRRPRGLWSKVNRLRVEALIAAGRMRPDGHAEIDQAKADGRWEAAYDSPSTIEVQPDLAAALAANPEAAAFFATLTSQNRYAILFRLHNLKRAETRARRIEEFVAMLARHETVYPQ</sequence>
<organism evidence="1 2">
    <name type="scientific">Herbiconiux gentiana</name>
    <dbReference type="NCBI Taxonomy" id="2970912"/>
    <lineage>
        <taxon>Bacteria</taxon>
        <taxon>Bacillati</taxon>
        <taxon>Actinomycetota</taxon>
        <taxon>Actinomycetes</taxon>
        <taxon>Micrococcales</taxon>
        <taxon>Microbacteriaceae</taxon>
        <taxon>Herbiconiux</taxon>
    </lineage>
</organism>
<dbReference type="Proteomes" id="UP001165580">
    <property type="component" value="Unassembled WGS sequence"/>
</dbReference>
<name>A0ABT2GF93_9MICO</name>
<reference evidence="1" key="1">
    <citation type="submission" date="2022-08" db="EMBL/GenBank/DDBJ databases">
        <authorList>
            <person name="Deng Y."/>
            <person name="Han X.-F."/>
            <person name="Zhang Y.-Q."/>
        </authorList>
    </citation>
    <scope>NUCLEOTIDE SEQUENCE</scope>
    <source>
        <strain evidence="1">CPCC 205716</strain>
    </source>
</reference>
<dbReference type="RefSeq" id="WP_259486386.1">
    <property type="nucleotide sequence ID" value="NZ_JANTEZ010000003.1"/>
</dbReference>
<dbReference type="EMBL" id="JANTEZ010000003">
    <property type="protein sequence ID" value="MCS5714894.1"/>
    <property type="molecule type" value="Genomic_DNA"/>
</dbReference>
<gene>
    <name evidence="1" type="ORF">NVV95_10050</name>
</gene>
<evidence type="ECO:0000313" key="1">
    <source>
        <dbReference type="EMBL" id="MCS5714894.1"/>
    </source>
</evidence>